<evidence type="ECO:0000313" key="3">
    <source>
        <dbReference type="EMBL" id="KXX81282.1"/>
    </source>
</evidence>
<evidence type="ECO:0000256" key="1">
    <source>
        <dbReference type="ARBA" id="ARBA00004184"/>
    </source>
</evidence>
<dbReference type="PANTHER" id="PTHR23157">
    <property type="entry name" value="GRIP AND COILED-COIL DOMAIN-CONTAINING PROTEIN 1"/>
    <property type="match status" value="1"/>
</dbReference>
<protein>
    <submittedName>
        <fullName evidence="3">Uncharacterized protein</fullName>
    </submittedName>
</protein>
<proteinExistence type="predicted"/>
<dbReference type="PANTHER" id="PTHR23157:SF25">
    <property type="entry name" value="GRIP AND COILED-COIL DOMAIN-CONTAINING PROTEIN 1"/>
    <property type="match status" value="1"/>
</dbReference>
<dbReference type="OrthoDB" id="3219467at2759"/>
<name>A0A175WCN9_9PEZI</name>
<keyword evidence="4" id="KW-1185">Reference proteome</keyword>
<feature type="region of interest" description="Disordered" evidence="2">
    <location>
        <begin position="671"/>
        <end position="691"/>
    </location>
</feature>
<dbReference type="InterPro" id="IPR051952">
    <property type="entry name" value="Golgi-autophagy_related"/>
</dbReference>
<dbReference type="STRING" id="100816.A0A175WCN9"/>
<feature type="region of interest" description="Disordered" evidence="2">
    <location>
        <begin position="1144"/>
        <end position="1201"/>
    </location>
</feature>
<comment type="subcellular location">
    <subcellularLocation>
        <location evidence="1">Endomembrane system</location>
        <topology evidence="1">Peripheral membrane protein</topology>
    </subcellularLocation>
</comment>
<dbReference type="GO" id="GO:0005794">
    <property type="term" value="C:Golgi apparatus"/>
    <property type="evidence" value="ECO:0007669"/>
    <property type="project" value="TreeGrafter"/>
</dbReference>
<feature type="compositionally biased region" description="Basic and acidic residues" evidence="2">
    <location>
        <begin position="1161"/>
        <end position="1201"/>
    </location>
</feature>
<evidence type="ECO:0000313" key="4">
    <source>
        <dbReference type="Proteomes" id="UP000078237"/>
    </source>
</evidence>
<dbReference type="VEuPathDB" id="FungiDB:MMYC01_201944"/>
<gene>
    <name evidence="3" type="ORF">MMYC01_201944</name>
</gene>
<comment type="caution">
    <text evidence="3">The sequence shown here is derived from an EMBL/GenBank/DDBJ whole genome shotgun (WGS) entry which is preliminary data.</text>
</comment>
<dbReference type="Proteomes" id="UP000078237">
    <property type="component" value="Unassembled WGS sequence"/>
</dbReference>
<evidence type="ECO:0000256" key="2">
    <source>
        <dbReference type="SAM" id="MobiDB-lite"/>
    </source>
</evidence>
<reference evidence="3 4" key="1">
    <citation type="journal article" date="2016" name="Genome Announc.">
        <title>Genome Sequence of Madurella mycetomatis mm55, Isolated from a Human Mycetoma Case in Sudan.</title>
        <authorList>
            <person name="Smit S."/>
            <person name="Derks M.F."/>
            <person name="Bervoets S."/>
            <person name="Fahal A."/>
            <person name="van Leeuwen W."/>
            <person name="van Belkum A."/>
            <person name="van de Sande W.W."/>
        </authorList>
    </citation>
    <scope>NUCLEOTIDE SEQUENCE [LARGE SCALE GENOMIC DNA]</scope>
    <source>
        <strain evidence="4">mm55</strain>
    </source>
</reference>
<organism evidence="3 4">
    <name type="scientific">Madurella mycetomatis</name>
    <dbReference type="NCBI Taxonomy" id="100816"/>
    <lineage>
        <taxon>Eukaryota</taxon>
        <taxon>Fungi</taxon>
        <taxon>Dikarya</taxon>
        <taxon>Ascomycota</taxon>
        <taxon>Pezizomycotina</taxon>
        <taxon>Sordariomycetes</taxon>
        <taxon>Sordariomycetidae</taxon>
        <taxon>Sordariales</taxon>
        <taxon>Sordariales incertae sedis</taxon>
        <taxon>Madurella</taxon>
    </lineage>
</organism>
<sequence>MPEVPGSTPATLPEVADGESLRAYLKEHKAAVIGGVIVRDIHLLVGDVSSEGGKSQVRFRDLPVLPFQVPESDGVRTQLKSSQLDPGAMPVLVFPEEYIAPPGFEKVETLPQAIASFGQANTTFLDMYTVSGDIVNFWNVKGLTAKLYKHKGAHHHETLHGKHAIDNGANQNTQSAIEKVILNAQSLAFKGKPLASLFPFIASDDIKNLPITNLELTYSADKSNNSLHKPGLRLEIDVELKGNLQWVGDAMKTLFGSSTNTPTIHLTAWLSESRNWSKPPSKTEKLVLQGYFKNMGFKPWNILEFKTMGIELTAMKAGGSWKFGFGFIGEAMITNIPEARVPVGLSYRIATDIEDDSSGAGVGAGRIWSLTVVANDWRNIFGYENVHMTEATFSASFSESNFDSSVRLDIAGLIKIGDGPGQLVVRGQFAKGWKHAITWTWIQFQSHFGVPLVQEDHFIETNLGDLTLSDIRRLHAQITGGQVMSEEHDSASETITFKNMAIRASCTKYLGSKRDRKALEILGEVTVGDMSSYSASLTFATDGITIIGGVGDVKVPGTRIIIENAGLRLFMALKKEKTSDPSTTSENNLVTRNGGSREKTSISVLGIVKYESVIFKAGLYLTGMKNETERDWLVFGSAGRVRLREIWPSIAEDSFLNLQLDNVAVIASSRDRNMPSHKHQSGQTGGTDGIHNGGGEHASWDVLSEIETHGYSVIKGFQVCATVSTFWQLEQLNGGKKIDGLMVSLSVSPEGKVDVAIKLPKSFRLQLSALAWFDNFDASVGVGSDGPQIQLSATLTVMMENSDPILVKGLVIGTLKGATGELHVSLRGQVNVGTYHGRLDVGLDVTKAAAVLQVELSTLDVVDIARIASILLEGPEPKFKPTTLLPPSAKRGDIVFSDLKLYLSSGAQFMGLYYPRGIQLRGKLTFFGKLGDFDGSFTDDGVIIKGGLDAFSVGGLEVTSLREHNGRKRATLDVELTKGRQRLFVDGVVRYHDLVLKILVDVDVQRRYLRGEIEIGLADSLSFKLNAGVQVGGRAIGGGLEGVVWWFEGELKGGVVTAIRDGILQGITALETRAKQAIEEAAGKINGQLEELHKELDNRKKVLDELQGKSRKEVAARQEKITKENATLRKLQDEIDKLDKRYREAKSKKNSNDAEIQAAKTKRDQAQAKLDEKKREMRKEYDKKIKEQKDNQAHWESERKRLKEKREASWGDVLRKAETADRSWKYWCDVEVERWKWKNTCIWNLDNCHWWEKPYWTVKLGEATLGLEQAHASKVAEAELLHALKAITDSEAFKTVEREINNAAFEVGRFERALEKLVTKGPLAYIEEMIHDERRDLDRQIKLLSDLMAASRVLEVELQKAKSALDEGRGRLSPQQEEARKHIVQLEAELKLKPFEEEYRNKKQDYDKIKSQADALLATLEDIKKGIHVGADVVRQVTKLVAKGLPEIKKIKGRVSSNALAKHEPLMFEITVGWMGQDHLCRVEWAPNQDAHELYSGAAKKVVALAD</sequence>
<dbReference type="EMBL" id="LCTW02000038">
    <property type="protein sequence ID" value="KXX81282.1"/>
    <property type="molecule type" value="Genomic_DNA"/>
</dbReference>
<accession>A0A175WCN9</accession>
<dbReference type="AlphaFoldDB" id="A0A175WCN9"/>